<dbReference type="AlphaFoldDB" id="A0A2M7S404"/>
<name>A0A2M7S404_9BACT</name>
<dbReference type="Proteomes" id="UP000229307">
    <property type="component" value="Unassembled WGS sequence"/>
</dbReference>
<reference evidence="2" key="1">
    <citation type="submission" date="2017-09" db="EMBL/GenBank/DDBJ databases">
        <title>Depth-based differentiation of microbial function through sediment-hosted aquifers and enrichment of novel symbionts in the deep terrestrial subsurface.</title>
        <authorList>
            <person name="Probst A.J."/>
            <person name="Ladd B."/>
            <person name="Jarett J.K."/>
            <person name="Geller-Mcgrath D.E."/>
            <person name="Sieber C.M.K."/>
            <person name="Emerson J.B."/>
            <person name="Anantharaman K."/>
            <person name="Thomas B.C."/>
            <person name="Malmstrom R."/>
            <person name="Stieglmeier M."/>
            <person name="Klingl A."/>
            <person name="Woyke T."/>
            <person name="Ryan C.M."/>
            <person name="Banfield J.F."/>
        </authorList>
    </citation>
    <scope>NUCLEOTIDE SEQUENCE [LARGE SCALE GENOMIC DNA]</scope>
</reference>
<dbReference type="EMBL" id="PFMR01000365">
    <property type="protein sequence ID" value="PIZ14270.1"/>
    <property type="molecule type" value="Genomic_DNA"/>
</dbReference>
<organism evidence="1 2">
    <name type="scientific">Candidatus Desantisbacteria bacterium CG_4_10_14_0_8_um_filter_48_22</name>
    <dbReference type="NCBI Taxonomy" id="1974543"/>
    <lineage>
        <taxon>Bacteria</taxon>
        <taxon>Candidatus Desantisiibacteriota</taxon>
    </lineage>
</organism>
<proteinExistence type="predicted"/>
<dbReference type="Gene3D" id="2.50.20.10">
    <property type="entry name" value="Lipoprotein localisation LolA/LolB/LppX"/>
    <property type="match status" value="1"/>
</dbReference>
<dbReference type="InterPro" id="IPR029046">
    <property type="entry name" value="LolA/LolB/LppX"/>
</dbReference>
<dbReference type="PROSITE" id="PS51257">
    <property type="entry name" value="PROKAR_LIPOPROTEIN"/>
    <property type="match status" value="1"/>
</dbReference>
<comment type="caution">
    <text evidence="1">The sequence shown here is derived from an EMBL/GenBank/DDBJ whole genome shotgun (WGS) entry which is preliminary data.</text>
</comment>
<accession>A0A2M7S404</accession>
<gene>
    <name evidence="1" type="ORF">COY52_13045</name>
</gene>
<sequence length="253" mass="28856">MKKRALLIIVTFMISCLKIEIILAANITVDDILNKLQQNIISMNDLKAEVSIITSIDTKEVSLEKMRFFFKKNDKFRIEHYFPSQQTIVIENNQMHYKLPDNSLTSAVLPPKINLEIPQFIFSSGIKNLLVNFNVELNINNSNELNNIFLLELTPITLPLGPSFPDTSQIPSRIEATINYNFGMVTKITIYNKNNILIMENKVENYSLISGVYIPIKLKSKILLPNGNSIEAESIYENIQINSGIADEEFEIK</sequence>
<protein>
    <recommendedName>
        <fullName evidence="3">Lipoprotein</fullName>
    </recommendedName>
</protein>
<evidence type="ECO:0000313" key="1">
    <source>
        <dbReference type="EMBL" id="PIZ14270.1"/>
    </source>
</evidence>
<evidence type="ECO:0008006" key="3">
    <source>
        <dbReference type="Google" id="ProtNLM"/>
    </source>
</evidence>
<evidence type="ECO:0000313" key="2">
    <source>
        <dbReference type="Proteomes" id="UP000229307"/>
    </source>
</evidence>
<dbReference type="SUPFAM" id="SSF89392">
    <property type="entry name" value="Prokaryotic lipoproteins and lipoprotein localization factors"/>
    <property type="match status" value="1"/>
</dbReference>